<evidence type="ECO:0000256" key="1">
    <source>
        <dbReference type="SAM" id="MobiDB-lite"/>
    </source>
</evidence>
<gene>
    <name evidence="3" type="ORF">MRSR164_22165</name>
</gene>
<sequence>MTILSRTLFAASVAASLAAAPILGAAPAPAQSKPPAKPAASPPAKSDAKSEAPEPGQEVALTQGLIDGLLTAQPELAKLSGAAPDKPDPKAEEKAQREAEAIVKRNGFASLEQFQDTSDTVDAVLGGVDPETKTYVGATALLKKQLAAVQADTKLPAKEKAAAVKELKAALAEAEPAQPSQGNIALVTQNYARLSAVLGEGDGGETRK</sequence>
<dbReference type="Proteomes" id="UP001349262">
    <property type="component" value="Unassembled WGS sequence"/>
</dbReference>
<feature type="chain" id="PRO_5045962623" description="Small secreted protein" evidence="2">
    <location>
        <begin position="26"/>
        <end position="208"/>
    </location>
</feature>
<organism evidence="3 4">
    <name type="scientific">Methylobacterium radiotolerans</name>
    <dbReference type="NCBI Taxonomy" id="31998"/>
    <lineage>
        <taxon>Bacteria</taxon>
        <taxon>Pseudomonadati</taxon>
        <taxon>Pseudomonadota</taxon>
        <taxon>Alphaproteobacteria</taxon>
        <taxon>Hyphomicrobiales</taxon>
        <taxon>Methylobacteriaceae</taxon>
        <taxon>Methylobacterium</taxon>
    </lineage>
</organism>
<keyword evidence="4" id="KW-1185">Reference proteome</keyword>
<protein>
    <recommendedName>
        <fullName evidence="5">Small secreted protein</fullName>
    </recommendedName>
</protein>
<comment type="caution">
    <text evidence="3">The sequence shown here is derived from an EMBL/GenBank/DDBJ whole genome shotgun (WGS) entry which is preliminary data.</text>
</comment>
<name>A0ABU7TFF2_9HYPH</name>
<feature type="region of interest" description="Disordered" evidence="1">
    <location>
        <begin position="76"/>
        <end position="99"/>
    </location>
</feature>
<keyword evidence="2" id="KW-0732">Signal</keyword>
<evidence type="ECO:0000313" key="4">
    <source>
        <dbReference type="Proteomes" id="UP001349262"/>
    </source>
</evidence>
<feature type="region of interest" description="Disordered" evidence="1">
    <location>
        <begin position="26"/>
        <end position="59"/>
    </location>
</feature>
<evidence type="ECO:0008006" key="5">
    <source>
        <dbReference type="Google" id="ProtNLM"/>
    </source>
</evidence>
<dbReference type="EMBL" id="MLBY01000005">
    <property type="protein sequence ID" value="MEE7459397.1"/>
    <property type="molecule type" value="Genomic_DNA"/>
</dbReference>
<proteinExistence type="predicted"/>
<evidence type="ECO:0000313" key="3">
    <source>
        <dbReference type="EMBL" id="MEE7459397.1"/>
    </source>
</evidence>
<reference evidence="3 4" key="1">
    <citation type="journal article" date="2012" name="Genet. Mol. Biol.">
        <title>Analysis of 16S rRNA and mxaF genes revealing insights into Methylobacterium niche-specific plant association.</title>
        <authorList>
            <person name="Dourado M.N."/>
            <person name="Andreote F.D."/>
            <person name="Dini-Andreote F."/>
            <person name="Conti R."/>
            <person name="Araujo J.M."/>
            <person name="Araujo W.L."/>
        </authorList>
    </citation>
    <scope>NUCLEOTIDE SEQUENCE [LARGE SCALE GENOMIC DNA]</scope>
    <source>
        <strain evidence="3 4">SR1.6/4</strain>
    </source>
</reference>
<feature type="signal peptide" evidence="2">
    <location>
        <begin position="1"/>
        <end position="25"/>
    </location>
</feature>
<accession>A0ABU7TFF2</accession>
<feature type="compositionally biased region" description="Basic and acidic residues" evidence="1">
    <location>
        <begin position="85"/>
        <end position="99"/>
    </location>
</feature>
<evidence type="ECO:0000256" key="2">
    <source>
        <dbReference type="SAM" id="SignalP"/>
    </source>
</evidence>